<dbReference type="GO" id="GO:0006508">
    <property type="term" value="P:proteolysis"/>
    <property type="evidence" value="ECO:0007669"/>
    <property type="project" value="UniProtKB-KW"/>
</dbReference>
<sequence>MFLTNKKSLIHLDFYGFKTYSKLISYLNIFSEYVKYTFNQISTYSRSKLHVIKTYIKRYETINLNNYLNNNNIFNTLLTSIQLTTNTTKTHTHKYTKNLFFHLIYLNILYKLNIINIFNNKQYLTYIFKVLNTKAITIVNKNSFVDISKDISYLAHNCNKEILKELSIKKNLIYVHTYLNKNILNIIKYDLFKTIKKNNIRYIVYIINNIYNVNLYLYSFSVLYNFITTKHYNSKCNTYTNLYVKSINKNILYNFIKYFLTLNNASSTNNTIIYTFYNIINKFIFGQASLTKKITTHLLNFNYTNTVKPIGSFLLCGPSGTGKTEIVKLVTDYLYKSSTNLLQFDMSEYKESHSVAKLIGSPPGYVGHEEGGNLINKVNSVNSPVILFDEIEKADKHIFSIFLQILDEGILTDSKGNSCKFNKSLIFFTSNLGSKLFTSLNKNEQFSTKYYDKVRKDINANFKLEFINRLNDILIFNPLSSICLYNIFDKHIYNEGYNQNIMASTAVKSMLSYLSYSPARGSRFFVNNINKIINNLNLIKKNKLFTNTNNFIKYILLK</sequence>
<proteinExistence type="predicted"/>
<keyword evidence="2" id="KW-0067">ATP-binding</keyword>
<dbReference type="GO" id="GO:0005737">
    <property type="term" value="C:cytoplasm"/>
    <property type="evidence" value="ECO:0007669"/>
    <property type="project" value="TreeGrafter"/>
</dbReference>
<dbReference type="RefSeq" id="YP_009170350.1">
    <property type="nucleotide sequence ID" value="NC_028029.1"/>
</dbReference>
<dbReference type="EMBL" id="KT428643">
    <property type="protein sequence ID" value="ALE29348.1"/>
    <property type="molecule type" value="Genomic_DNA"/>
</dbReference>
<dbReference type="SMART" id="SM00382">
    <property type="entry name" value="AAA"/>
    <property type="match status" value="1"/>
</dbReference>
<dbReference type="GO" id="GO:0005524">
    <property type="term" value="F:ATP binding"/>
    <property type="evidence" value="ECO:0007669"/>
    <property type="project" value="UniProtKB-KW"/>
</dbReference>
<evidence type="ECO:0000256" key="1">
    <source>
        <dbReference type="ARBA" id="ARBA00022741"/>
    </source>
</evidence>
<protein>
    <submittedName>
        <fullName evidence="5">ATP-dependent Clp protease</fullName>
    </submittedName>
</protein>
<dbReference type="PANTHER" id="PTHR11638:SF18">
    <property type="entry name" value="HEAT SHOCK PROTEIN 104"/>
    <property type="match status" value="1"/>
</dbReference>
<dbReference type="GO" id="GO:0034605">
    <property type="term" value="P:cellular response to heat"/>
    <property type="evidence" value="ECO:0007669"/>
    <property type="project" value="TreeGrafter"/>
</dbReference>
<dbReference type="GO" id="GO:0016887">
    <property type="term" value="F:ATP hydrolysis activity"/>
    <property type="evidence" value="ECO:0007669"/>
    <property type="project" value="InterPro"/>
</dbReference>
<dbReference type="GeneID" id="26044054"/>
<evidence type="ECO:0000256" key="2">
    <source>
        <dbReference type="ARBA" id="ARBA00022840"/>
    </source>
</evidence>
<keyword evidence="3" id="KW-0472">Membrane</keyword>
<organism evidence="5">
    <name type="scientific">Babesia orientalis</name>
    <dbReference type="NCBI Taxonomy" id="273649"/>
    <lineage>
        <taxon>Eukaryota</taxon>
        <taxon>Sar</taxon>
        <taxon>Alveolata</taxon>
        <taxon>Apicomplexa</taxon>
        <taxon>Aconoidasida</taxon>
        <taxon>Piroplasmida</taxon>
        <taxon>Babesiidae</taxon>
        <taxon>Babesia</taxon>
    </lineage>
</organism>
<dbReference type="InterPro" id="IPR027417">
    <property type="entry name" value="P-loop_NTPase"/>
</dbReference>
<keyword evidence="5" id="KW-0378">Hydrolase</keyword>
<dbReference type="Gene3D" id="3.40.50.300">
    <property type="entry name" value="P-loop containing nucleotide triphosphate hydrolases"/>
    <property type="match status" value="1"/>
</dbReference>
<dbReference type="InterPro" id="IPR003593">
    <property type="entry name" value="AAA+_ATPase"/>
</dbReference>
<evidence type="ECO:0000313" key="5">
    <source>
        <dbReference type="EMBL" id="ALE29348.1"/>
    </source>
</evidence>
<accession>A0A0M4MTC8</accession>
<dbReference type="AlphaFoldDB" id="A0A0M4MTC8"/>
<keyword evidence="3" id="KW-1133">Transmembrane helix</keyword>
<dbReference type="InterPro" id="IPR050130">
    <property type="entry name" value="ClpA_ClpB"/>
</dbReference>
<dbReference type="SUPFAM" id="SSF52540">
    <property type="entry name" value="P-loop containing nucleoside triphosphate hydrolases"/>
    <property type="match status" value="1"/>
</dbReference>
<keyword evidence="3" id="KW-0812">Transmembrane</keyword>
<keyword evidence="5" id="KW-0645">Protease</keyword>
<evidence type="ECO:0000259" key="4">
    <source>
        <dbReference type="SMART" id="SM00382"/>
    </source>
</evidence>
<dbReference type="InterPro" id="IPR001270">
    <property type="entry name" value="ClpA/B"/>
</dbReference>
<dbReference type="PRINTS" id="PR00300">
    <property type="entry name" value="CLPPROTEASEA"/>
</dbReference>
<dbReference type="CDD" id="cd19499">
    <property type="entry name" value="RecA-like_ClpB_Hsp104-like"/>
    <property type="match status" value="1"/>
</dbReference>
<evidence type="ECO:0000256" key="3">
    <source>
        <dbReference type="SAM" id="Phobius"/>
    </source>
</evidence>
<gene>
    <name evidence="5" type="primary">clpC1</name>
</gene>
<keyword evidence="1" id="KW-0547">Nucleotide-binding</keyword>
<feature type="domain" description="AAA+ ATPase" evidence="4">
    <location>
        <begin position="309"/>
        <end position="480"/>
    </location>
</feature>
<name>A0A0M4MTC8_9APIC</name>
<dbReference type="GO" id="GO:0008233">
    <property type="term" value="F:peptidase activity"/>
    <property type="evidence" value="ECO:0007669"/>
    <property type="project" value="UniProtKB-KW"/>
</dbReference>
<reference evidence="5" key="1">
    <citation type="journal article" date="2015" name="Parasit. Vectors">
        <title>Characterization and annotation of Babesia orientalis apicoplast genome.</title>
        <authorList>
            <person name="Huang Y."/>
            <person name="He L."/>
            <person name="Hu J."/>
            <person name="He P."/>
            <person name="He J."/>
            <person name="Yu L."/>
            <person name="Malobi N."/>
            <person name="Zhou Y."/>
            <person name="Shen B."/>
            <person name="Zhao J."/>
        </authorList>
    </citation>
    <scope>NUCLEOTIDE SEQUENCE</scope>
    <source>
        <strain evidence="5">Wuhan</strain>
    </source>
</reference>
<dbReference type="Pfam" id="PF07724">
    <property type="entry name" value="AAA_2"/>
    <property type="match status" value="1"/>
</dbReference>
<dbReference type="InterPro" id="IPR003959">
    <property type="entry name" value="ATPase_AAA_core"/>
</dbReference>
<dbReference type="PANTHER" id="PTHR11638">
    <property type="entry name" value="ATP-DEPENDENT CLP PROTEASE"/>
    <property type="match status" value="1"/>
</dbReference>
<feature type="transmembrane region" description="Helical" evidence="3">
    <location>
        <begin position="202"/>
        <end position="227"/>
    </location>
</feature>